<organism evidence="7 8">
    <name type="scientific">Tetrahymena thermophila (strain SB210)</name>
    <dbReference type="NCBI Taxonomy" id="312017"/>
    <lineage>
        <taxon>Eukaryota</taxon>
        <taxon>Sar</taxon>
        <taxon>Alveolata</taxon>
        <taxon>Ciliophora</taxon>
        <taxon>Intramacronucleata</taxon>
        <taxon>Oligohymenophorea</taxon>
        <taxon>Hymenostomatida</taxon>
        <taxon>Tetrahymenina</taxon>
        <taxon>Tetrahymenidae</taxon>
        <taxon>Tetrahymena</taxon>
    </lineage>
</organism>
<protein>
    <submittedName>
        <fullName evidence="7">Transmembrane protein, putative</fullName>
    </submittedName>
</protein>
<evidence type="ECO:0000313" key="8">
    <source>
        <dbReference type="Proteomes" id="UP000009168"/>
    </source>
</evidence>
<reference evidence="8" key="1">
    <citation type="journal article" date="2006" name="PLoS Biol.">
        <title>Macronuclear genome sequence of the ciliate Tetrahymena thermophila, a model eukaryote.</title>
        <authorList>
            <person name="Eisen J.A."/>
            <person name="Coyne R.S."/>
            <person name="Wu M."/>
            <person name="Wu D."/>
            <person name="Thiagarajan M."/>
            <person name="Wortman J.R."/>
            <person name="Badger J.H."/>
            <person name="Ren Q."/>
            <person name="Amedeo P."/>
            <person name="Jones K.M."/>
            <person name="Tallon L.J."/>
            <person name="Delcher A.L."/>
            <person name="Salzberg S.L."/>
            <person name="Silva J.C."/>
            <person name="Haas B.J."/>
            <person name="Majoros W.H."/>
            <person name="Farzad M."/>
            <person name="Carlton J.M."/>
            <person name="Smith R.K. Jr."/>
            <person name="Garg J."/>
            <person name="Pearlman R.E."/>
            <person name="Karrer K.M."/>
            <person name="Sun L."/>
            <person name="Manning G."/>
            <person name="Elde N.C."/>
            <person name="Turkewitz A.P."/>
            <person name="Asai D.J."/>
            <person name="Wilkes D.E."/>
            <person name="Wang Y."/>
            <person name="Cai H."/>
            <person name="Collins K."/>
            <person name="Stewart B.A."/>
            <person name="Lee S.R."/>
            <person name="Wilamowska K."/>
            <person name="Weinberg Z."/>
            <person name="Ruzzo W.L."/>
            <person name="Wloga D."/>
            <person name="Gaertig J."/>
            <person name="Frankel J."/>
            <person name="Tsao C.-C."/>
            <person name="Gorovsky M.A."/>
            <person name="Keeling P.J."/>
            <person name="Waller R.F."/>
            <person name="Patron N.J."/>
            <person name="Cherry J.M."/>
            <person name="Stover N.A."/>
            <person name="Krieger C.J."/>
            <person name="del Toro C."/>
            <person name="Ryder H.F."/>
            <person name="Williamson S.C."/>
            <person name="Barbeau R.A."/>
            <person name="Hamilton E.P."/>
            <person name="Orias E."/>
        </authorList>
    </citation>
    <scope>NUCLEOTIDE SEQUENCE [LARGE SCALE GENOMIC DNA]</scope>
    <source>
        <strain evidence="8">SB210</strain>
    </source>
</reference>
<dbReference type="HOGENOM" id="CLU_2269237_0_0_1"/>
<keyword evidence="2" id="KW-0813">Transport</keyword>
<keyword evidence="4 6" id="KW-1133">Transmembrane helix</keyword>
<dbReference type="PANTHER" id="PTHR12791">
    <property type="entry name" value="GOLGI SNARE BET1-RELATED"/>
    <property type="match status" value="1"/>
</dbReference>
<dbReference type="AlphaFoldDB" id="Q23GA3"/>
<feature type="transmembrane region" description="Helical" evidence="6">
    <location>
        <begin position="85"/>
        <end position="102"/>
    </location>
</feature>
<evidence type="ECO:0000256" key="5">
    <source>
        <dbReference type="ARBA" id="ARBA00023136"/>
    </source>
</evidence>
<name>Q23GA3_TETTS</name>
<evidence type="ECO:0000256" key="4">
    <source>
        <dbReference type="ARBA" id="ARBA00022989"/>
    </source>
</evidence>
<evidence type="ECO:0000256" key="2">
    <source>
        <dbReference type="ARBA" id="ARBA00022448"/>
    </source>
</evidence>
<dbReference type="GeneID" id="7831234"/>
<proteinExistence type="predicted"/>
<keyword evidence="5 6" id="KW-0472">Membrane</keyword>
<dbReference type="EMBL" id="GG662704">
    <property type="protein sequence ID" value="EAR95357.1"/>
    <property type="molecule type" value="Genomic_DNA"/>
</dbReference>
<keyword evidence="8" id="KW-1185">Reference proteome</keyword>
<evidence type="ECO:0000256" key="6">
    <source>
        <dbReference type="SAM" id="Phobius"/>
    </source>
</evidence>
<sequence length="103" mass="11673">MNGGNKKQNGSAVYRDIEEQKVEELQESVQSLKFLAQDISNHLDSEKKDLLNKMSSNYENGTQSLKNVLSKIDDVLKHGGASRTTCYLIGIIVIFFFLMYIIK</sequence>
<evidence type="ECO:0000256" key="1">
    <source>
        <dbReference type="ARBA" id="ARBA00004167"/>
    </source>
</evidence>
<dbReference type="GO" id="GO:0016020">
    <property type="term" value="C:membrane"/>
    <property type="evidence" value="ECO:0007669"/>
    <property type="project" value="UniProtKB-SubCell"/>
</dbReference>
<evidence type="ECO:0000256" key="3">
    <source>
        <dbReference type="ARBA" id="ARBA00022692"/>
    </source>
</evidence>
<keyword evidence="3 6" id="KW-0812">Transmembrane</keyword>
<dbReference type="Gene3D" id="1.20.5.110">
    <property type="match status" value="1"/>
</dbReference>
<accession>Q23GA3</accession>
<comment type="subcellular location">
    <subcellularLocation>
        <location evidence="1">Membrane</location>
        <topology evidence="1">Single-pass membrane protein</topology>
    </subcellularLocation>
</comment>
<dbReference type="RefSeq" id="XP_001015602.1">
    <property type="nucleotide sequence ID" value="XM_001015602.3"/>
</dbReference>
<evidence type="ECO:0000313" key="7">
    <source>
        <dbReference type="EMBL" id="EAR95357.1"/>
    </source>
</evidence>
<gene>
    <name evidence="7" type="ORF">TTHERM_00075620</name>
</gene>
<dbReference type="Proteomes" id="UP000009168">
    <property type="component" value="Unassembled WGS sequence"/>
</dbReference>
<dbReference type="KEGG" id="tet:TTHERM_00075620"/>
<dbReference type="STRING" id="312017.Q23GA3"/>
<dbReference type="InParanoid" id="Q23GA3"/>